<proteinExistence type="predicted"/>
<gene>
    <name evidence="1" type="ORF">F5984_25315</name>
</gene>
<organism evidence="1 2">
    <name type="scientific">Rudanella paleaurantiibacter</name>
    <dbReference type="NCBI Taxonomy" id="2614655"/>
    <lineage>
        <taxon>Bacteria</taxon>
        <taxon>Pseudomonadati</taxon>
        <taxon>Bacteroidota</taxon>
        <taxon>Cytophagia</taxon>
        <taxon>Cytophagales</taxon>
        <taxon>Cytophagaceae</taxon>
        <taxon>Rudanella</taxon>
    </lineage>
</organism>
<sequence>MKTTFDINANELDEQFFERFRYFFAGRQVRITVEEATLSQPAPTLPDQRQWFAEMEDLQKAYPPQKIPLEVEINTLSNSLYGRAIR</sequence>
<protein>
    <submittedName>
        <fullName evidence="1">Uncharacterized protein</fullName>
    </submittedName>
</protein>
<dbReference type="AlphaFoldDB" id="A0A7J5TS32"/>
<evidence type="ECO:0000313" key="2">
    <source>
        <dbReference type="Proteomes" id="UP000488299"/>
    </source>
</evidence>
<keyword evidence="2" id="KW-1185">Reference proteome</keyword>
<dbReference type="RefSeq" id="WP_152127028.1">
    <property type="nucleotide sequence ID" value="NZ_WELI01000018.1"/>
</dbReference>
<dbReference type="Proteomes" id="UP000488299">
    <property type="component" value="Unassembled WGS sequence"/>
</dbReference>
<dbReference type="EMBL" id="WELI01000018">
    <property type="protein sequence ID" value="KAB7725980.1"/>
    <property type="molecule type" value="Genomic_DNA"/>
</dbReference>
<evidence type="ECO:0000313" key="1">
    <source>
        <dbReference type="EMBL" id="KAB7725980.1"/>
    </source>
</evidence>
<comment type="caution">
    <text evidence="1">The sequence shown here is derived from an EMBL/GenBank/DDBJ whole genome shotgun (WGS) entry which is preliminary data.</text>
</comment>
<accession>A0A7J5TS32</accession>
<reference evidence="1 2" key="1">
    <citation type="submission" date="2019-10" db="EMBL/GenBank/DDBJ databases">
        <title>Rudanella paleaurantiibacter sp. nov., isolated from sludge.</title>
        <authorList>
            <person name="Xu S.Q."/>
        </authorList>
    </citation>
    <scope>NUCLEOTIDE SEQUENCE [LARGE SCALE GENOMIC DNA]</scope>
    <source>
        <strain evidence="1 2">HX-22-17</strain>
    </source>
</reference>
<name>A0A7J5TS32_9BACT</name>